<organism evidence="1 2">
    <name type="scientific">Pseudarcicella hirudinis</name>
    <dbReference type="NCBI Taxonomy" id="1079859"/>
    <lineage>
        <taxon>Bacteria</taxon>
        <taxon>Pseudomonadati</taxon>
        <taxon>Bacteroidota</taxon>
        <taxon>Cytophagia</taxon>
        <taxon>Cytophagales</taxon>
        <taxon>Flectobacillaceae</taxon>
        <taxon>Pseudarcicella</taxon>
    </lineage>
</organism>
<evidence type="ECO:0000313" key="1">
    <source>
        <dbReference type="EMBL" id="SFQ26587.1"/>
    </source>
</evidence>
<dbReference type="Proteomes" id="UP000199306">
    <property type="component" value="Unassembled WGS sequence"/>
</dbReference>
<accession>A0A1I5X4J7</accession>
<reference evidence="1 2" key="1">
    <citation type="submission" date="2016-10" db="EMBL/GenBank/DDBJ databases">
        <authorList>
            <person name="de Groot N.N."/>
        </authorList>
    </citation>
    <scope>NUCLEOTIDE SEQUENCE [LARGE SCALE GENOMIC DNA]</scope>
    <source>
        <strain evidence="2">E92,LMG 26720,CCM 7988</strain>
    </source>
</reference>
<dbReference type="AlphaFoldDB" id="A0A1I5X4J7"/>
<keyword evidence="2" id="KW-1185">Reference proteome</keyword>
<gene>
    <name evidence="1" type="ORF">SAMN04515674_113117</name>
</gene>
<sequence length="160" mass="18965">MPICLTLPMIMSVSYFQVIYEKNNTNYKPIENAPNAGIYKLNALVECEYFQKFIEEKYGSRTYNFAGDENLIEEKGQLPMSKEYLFPNEIIRDLQAYTNFIEDLKNEIENPKNPELQKGIRKWFIDENTINWIKQEIIDLEKVCKFAQTNSYLLKFGIDY</sequence>
<proteinExistence type="predicted"/>
<protein>
    <submittedName>
        <fullName evidence="1">Uncharacterized protein</fullName>
    </submittedName>
</protein>
<dbReference type="EMBL" id="FOXH01000013">
    <property type="protein sequence ID" value="SFQ26587.1"/>
    <property type="molecule type" value="Genomic_DNA"/>
</dbReference>
<name>A0A1I5X4J7_9BACT</name>
<evidence type="ECO:0000313" key="2">
    <source>
        <dbReference type="Proteomes" id="UP000199306"/>
    </source>
</evidence>